<comment type="subcellular location">
    <subcellularLocation>
        <location evidence="1 10">Cytoplasm</location>
    </subcellularLocation>
</comment>
<evidence type="ECO:0000256" key="3">
    <source>
        <dbReference type="ARBA" id="ARBA00011738"/>
    </source>
</evidence>
<dbReference type="PANTHER" id="PTHR21237">
    <property type="entry name" value="GRPE PROTEIN"/>
    <property type="match status" value="1"/>
</dbReference>
<evidence type="ECO:0000256" key="10">
    <source>
        <dbReference type="HAMAP-Rule" id="MF_01151"/>
    </source>
</evidence>
<dbReference type="FunFam" id="2.30.22.10:FF:000001">
    <property type="entry name" value="Protein GrpE"/>
    <property type="match status" value="1"/>
</dbReference>
<comment type="caution">
    <text evidence="14">The sequence shown here is derived from an EMBL/GenBank/DDBJ whole genome shotgun (WGS) entry which is preliminary data.</text>
</comment>
<dbReference type="Proteomes" id="UP000608530">
    <property type="component" value="Unassembled WGS sequence"/>
</dbReference>
<organism evidence="14 15">
    <name type="scientific">Leucobacter chromiisoli</name>
    <dbReference type="NCBI Taxonomy" id="2796471"/>
    <lineage>
        <taxon>Bacteria</taxon>
        <taxon>Bacillati</taxon>
        <taxon>Actinomycetota</taxon>
        <taxon>Actinomycetes</taxon>
        <taxon>Micrococcales</taxon>
        <taxon>Microbacteriaceae</taxon>
        <taxon>Leucobacter</taxon>
    </lineage>
</organism>
<dbReference type="GO" id="GO:0051087">
    <property type="term" value="F:protein-folding chaperone binding"/>
    <property type="evidence" value="ECO:0007669"/>
    <property type="project" value="InterPro"/>
</dbReference>
<evidence type="ECO:0000256" key="6">
    <source>
        <dbReference type="ARBA" id="ARBA00023186"/>
    </source>
</evidence>
<accession>A0A934Q6G0</accession>
<reference evidence="14" key="1">
    <citation type="submission" date="2020-12" db="EMBL/GenBank/DDBJ databases">
        <title>Leucobacter sp. CAS1, isolated from Chromium sludge.</title>
        <authorList>
            <person name="Xu Z."/>
        </authorList>
    </citation>
    <scope>NUCLEOTIDE SEQUENCE</scope>
    <source>
        <strain evidence="14">CSA1</strain>
    </source>
</reference>
<evidence type="ECO:0000256" key="7">
    <source>
        <dbReference type="ARBA" id="ARBA00053401"/>
    </source>
</evidence>
<evidence type="ECO:0000256" key="8">
    <source>
        <dbReference type="ARBA" id="ARBA00072274"/>
    </source>
</evidence>
<name>A0A934Q6G0_9MICO</name>
<dbReference type="GO" id="GO:0042803">
    <property type="term" value="F:protein homodimerization activity"/>
    <property type="evidence" value="ECO:0007669"/>
    <property type="project" value="InterPro"/>
</dbReference>
<dbReference type="PROSITE" id="PS01071">
    <property type="entry name" value="GRPE"/>
    <property type="match status" value="1"/>
</dbReference>
<keyword evidence="6 10" id="KW-0143">Chaperone</keyword>
<dbReference type="Pfam" id="PF01025">
    <property type="entry name" value="GrpE"/>
    <property type="match status" value="1"/>
</dbReference>
<evidence type="ECO:0000256" key="4">
    <source>
        <dbReference type="ARBA" id="ARBA00022490"/>
    </source>
</evidence>
<feature type="compositionally biased region" description="Basic and acidic residues" evidence="13">
    <location>
        <begin position="1"/>
        <end position="10"/>
    </location>
</feature>
<evidence type="ECO:0000256" key="5">
    <source>
        <dbReference type="ARBA" id="ARBA00023016"/>
    </source>
</evidence>
<evidence type="ECO:0000313" key="14">
    <source>
        <dbReference type="EMBL" id="MBK0417564.1"/>
    </source>
</evidence>
<dbReference type="SUPFAM" id="SSF51064">
    <property type="entry name" value="Head domain of nucleotide exchange factor GrpE"/>
    <property type="match status" value="1"/>
</dbReference>
<gene>
    <name evidence="10" type="primary">grpE</name>
    <name evidence="14" type="ORF">JD276_00735</name>
</gene>
<evidence type="ECO:0000256" key="2">
    <source>
        <dbReference type="ARBA" id="ARBA00009054"/>
    </source>
</evidence>
<protein>
    <recommendedName>
        <fullName evidence="8 10">Protein GrpE</fullName>
    </recommendedName>
    <alternativeName>
        <fullName evidence="9 10">HSP-70 cofactor</fullName>
    </alternativeName>
</protein>
<feature type="region of interest" description="Disordered" evidence="13">
    <location>
        <begin position="1"/>
        <end position="89"/>
    </location>
</feature>
<evidence type="ECO:0000256" key="9">
    <source>
        <dbReference type="ARBA" id="ARBA00076414"/>
    </source>
</evidence>
<dbReference type="GO" id="GO:0005737">
    <property type="term" value="C:cytoplasm"/>
    <property type="evidence" value="ECO:0007669"/>
    <property type="project" value="UniProtKB-SubCell"/>
</dbReference>
<dbReference type="Gene3D" id="3.90.20.20">
    <property type="match status" value="1"/>
</dbReference>
<dbReference type="PRINTS" id="PR00773">
    <property type="entry name" value="GRPEPROTEIN"/>
</dbReference>
<dbReference type="AlphaFoldDB" id="A0A934Q6G0"/>
<comment type="subunit">
    <text evidence="3 10">Homodimer.</text>
</comment>
<comment type="function">
    <text evidence="7 10 11">Participates actively in the response to hyperosmotic and heat shock by preventing the aggregation of stress-denatured proteins, in association with DnaK and GrpE. It is the nucleotide exchange factor for DnaK and may function as a thermosensor. Unfolded proteins bind initially to DnaJ; upon interaction with the DnaJ-bound protein, DnaK hydrolyzes its bound ATP, resulting in the formation of a stable complex. GrpE releases ADP from DnaK; ATP binding to DnaK triggers the release of the substrate protein, thus completing the reaction cycle. Several rounds of ATP-dependent interactions between DnaJ, DnaK and GrpE are required for fully efficient folding.</text>
</comment>
<dbReference type="SUPFAM" id="SSF58014">
    <property type="entry name" value="Coiled-coil domain of nucleotide exchange factor GrpE"/>
    <property type="match status" value="1"/>
</dbReference>
<sequence length="222" mass="23219">MGNEEQRDPASGENLPGDEVPAAGSEGETSGPEPQEEGLTVEDILNAEQTGEAASADADSDADAGAGASADAEAGAEAAGQTEADNPYLEDLRRITAEYANYRKRTEANAEVEKQRAVAAVVNPLLSVLDDLDRAEKHDDLVEGTAFATIAQKIRATMERLGVESFGTTGEPFDPSMHEAIAQVPVPGTEEQTVLDVIERGYRIGDVELRPAKVAVAVGADG</sequence>
<dbReference type="EMBL" id="JAEHOH010000001">
    <property type="protein sequence ID" value="MBK0417564.1"/>
    <property type="molecule type" value="Genomic_DNA"/>
</dbReference>
<dbReference type="HAMAP" id="MF_01151">
    <property type="entry name" value="GrpE"/>
    <property type="match status" value="1"/>
</dbReference>
<dbReference type="InterPro" id="IPR013805">
    <property type="entry name" value="GrpE_CC"/>
</dbReference>
<evidence type="ECO:0000313" key="15">
    <source>
        <dbReference type="Proteomes" id="UP000608530"/>
    </source>
</evidence>
<dbReference type="GO" id="GO:0051082">
    <property type="term" value="F:unfolded protein binding"/>
    <property type="evidence" value="ECO:0007669"/>
    <property type="project" value="TreeGrafter"/>
</dbReference>
<evidence type="ECO:0000256" key="12">
    <source>
        <dbReference type="RuleBase" id="RU004478"/>
    </source>
</evidence>
<dbReference type="RefSeq" id="WP_200112768.1">
    <property type="nucleotide sequence ID" value="NZ_JAEHOH010000001.1"/>
</dbReference>
<dbReference type="InterPro" id="IPR000740">
    <property type="entry name" value="GrpE"/>
</dbReference>
<evidence type="ECO:0000256" key="1">
    <source>
        <dbReference type="ARBA" id="ARBA00004496"/>
    </source>
</evidence>
<keyword evidence="15" id="KW-1185">Reference proteome</keyword>
<evidence type="ECO:0000256" key="13">
    <source>
        <dbReference type="SAM" id="MobiDB-lite"/>
    </source>
</evidence>
<dbReference type="InterPro" id="IPR009012">
    <property type="entry name" value="GrpE_head"/>
</dbReference>
<proteinExistence type="inferred from homology"/>
<keyword evidence="4 10" id="KW-0963">Cytoplasm</keyword>
<feature type="compositionally biased region" description="Low complexity" evidence="13">
    <location>
        <begin position="51"/>
        <end position="80"/>
    </location>
</feature>
<comment type="similarity">
    <text evidence="2 10 12">Belongs to the GrpE family.</text>
</comment>
<dbReference type="PANTHER" id="PTHR21237:SF23">
    <property type="entry name" value="GRPE PROTEIN HOMOLOG, MITOCHONDRIAL"/>
    <property type="match status" value="1"/>
</dbReference>
<evidence type="ECO:0000256" key="11">
    <source>
        <dbReference type="RuleBase" id="RU000639"/>
    </source>
</evidence>
<dbReference type="Gene3D" id="2.30.22.10">
    <property type="entry name" value="Head domain of nucleotide exchange factor GrpE"/>
    <property type="match status" value="1"/>
</dbReference>
<dbReference type="GO" id="GO:0000774">
    <property type="term" value="F:adenyl-nucleotide exchange factor activity"/>
    <property type="evidence" value="ECO:0007669"/>
    <property type="project" value="InterPro"/>
</dbReference>
<keyword evidence="5 10" id="KW-0346">Stress response</keyword>
<dbReference type="CDD" id="cd00446">
    <property type="entry name" value="GrpE"/>
    <property type="match status" value="1"/>
</dbReference>
<dbReference type="GO" id="GO:0006457">
    <property type="term" value="P:protein folding"/>
    <property type="evidence" value="ECO:0007669"/>
    <property type="project" value="InterPro"/>
</dbReference>